<feature type="domain" description="Thiamine pyrophosphate enzyme central" evidence="5">
    <location>
        <begin position="217"/>
        <end position="351"/>
    </location>
</feature>
<dbReference type="Proteomes" id="UP001172778">
    <property type="component" value="Unassembled WGS sequence"/>
</dbReference>
<dbReference type="InterPro" id="IPR029061">
    <property type="entry name" value="THDP-binding"/>
</dbReference>
<keyword evidence="3 4" id="KW-0786">Thiamine pyrophosphate</keyword>
<dbReference type="PANTHER" id="PTHR18968">
    <property type="entry name" value="THIAMINE PYROPHOSPHATE ENZYMES"/>
    <property type="match status" value="1"/>
</dbReference>
<evidence type="ECO:0000256" key="1">
    <source>
        <dbReference type="ARBA" id="ARBA00001964"/>
    </source>
</evidence>
<dbReference type="InterPro" id="IPR012001">
    <property type="entry name" value="Thiamin_PyroP_enz_TPP-bd_dom"/>
</dbReference>
<dbReference type="PROSITE" id="PS00187">
    <property type="entry name" value="TPP_ENZYMES"/>
    <property type="match status" value="1"/>
</dbReference>
<dbReference type="InterPro" id="IPR045229">
    <property type="entry name" value="TPP_enz"/>
</dbReference>
<dbReference type="InterPro" id="IPR000399">
    <property type="entry name" value="TPP-bd_CS"/>
</dbReference>
<dbReference type="CDD" id="cd07035">
    <property type="entry name" value="TPP_PYR_POX_like"/>
    <property type="match status" value="1"/>
</dbReference>
<evidence type="ECO:0000259" key="5">
    <source>
        <dbReference type="Pfam" id="PF00205"/>
    </source>
</evidence>
<proteinExistence type="inferred from homology"/>
<gene>
    <name evidence="8" type="ORF">PZA18_22895</name>
</gene>
<protein>
    <submittedName>
        <fullName evidence="8">Thiamine pyrophosphate-binding protein</fullName>
    </submittedName>
</protein>
<dbReference type="Pfam" id="PF00205">
    <property type="entry name" value="TPP_enzyme_M"/>
    <property type="match status" value="1"/>
</dbReference>
<evidence type="ECO:0000256" key="3">
    <source>
        <dbReference type="ARBA" id="ARBA00023052"/>
    </source>
</evidence>
<organism evidence="8 9">
    <name type="scientific">Parachitinimonas caeni</name>
    <dbReference type="NCBI Taxonomy" id="3031301"/>
    <lineage>
        <taxon>Bacteria</taxon>
        <taxon>Pseudomonadati</taxon>
        <taxon>Pseudomonadota</taxon>
        <taxon>Betaproteobacteria</taxon>
        <taxon>Neisseriales</taxon>
        <taxon>Chitinibacteraceae</taxon>
        <taxon>Parachitinimonas</taxon>
    </lineage>
</organism>
<dbReference type="SUPFAM" id="SSF52518">
    <property type="entry name" value="Thiamin diphosphate-binding fold (THDP-binding)"/>
    <property type="match status" value="2"/>
</dbReference>
<evidence type="ECO:0000313" key="9">
    <source>
        <dbReference type="Proteomes" id="UP001172778"/>
    </source>
</evidence>
<dbReference type="Gene3D" id="3.40.50.970">
    <property type="match status" value="2"/>
</dbReference>
<reference evidence="8" key="1">
    <citation type="submission" date="2023-03" db="EMBL/GenBank/DDBJ databases">
        <title>Chitinimonas shenzhenensis gen. nov., sp. nov., a novel member of family Burkholderiaceae isolated from activated sludge collected in Shen Zhen, China.</title>
        <authorList>
            <person name="Wang X."/>
        </authorList>
    </citation>
    <scope>NUCLEOTIDE SEQUENCE</scope>
    <source>
        <strain evidence="8">DQS-5</strain>
    </source>
</reference>
<evidence type="ECO:0000256" key="4">
    <source>
        <dbReference type="RuleBase" id="RU362132"/>
    </source>
</evidence>
<accession>A0ABT7E608</accession>
<dbReference type="InterPro" id="IPR012000">
    <property type="entry name" value="Thiamin_PyroP_enz_cen_dom"/>
</dbReference>
<comment type="caution">
    <text evidence="8">The sequence shown here is derived from an EMBL/GenBank/DDBJ whole genome shotgun (WGS) entry which is preliminary data.</text>
</comment>
<dbReference type="Gene3D" id="3.40.50.1220">
    <property type="entry name" value="TPP-binding domain"/>
    <property type="match status" value="1"/>
</dbReference>
<sequence length="607" mass="66090">MHVRKPSLSGGVDEEQAEVEVSDLIVSMLERIGVEYVFGIPGGAVEPMYNAMARSERRGGLRHVLARHEAGAAFMADGYARETGKLGVCIATSGPGATNLITGIACSFDNGVPVLAITGQPPLPSFGKRAFQESACTGINTLGMFRHCTRYNSLVSHPDQVEHKLVSAMAKALRAPNGPTHLTFPVDVMRAMVMPQVSSYELTTLFRRRSLIDDGAIRHLCEEIVEARNIVFLIGGGCHEAVGPLMTLVNRLGAVFVATPDGKGLINPRHSAYRGVFGFAGHKTAEATLRIDTDLVIALGTNLGEWTSGGWSETVLNTRLIHVDASEDNLMRSPMARLHVRGRIVSVCERLLELLAFVQRPQRVDPLPSIEATLNDPDKYVSNEGLVKPQRLMQELSNKFPPTTRFVADTGNSTAWAVHYLHAQDRRLLSQDRRSVSRHHVRDERGVERRSSNSSWLRVTMDFAPMGWAIGAAIGIARANPSCPVVCITGDGSYLMNGQEITAATEEGLTVIYVVLNDESLGMVKHGQRMTGAEQTACALPPVDYRKLAEALNVPGYRIETPADFDQIDYAAILARKGPTMIDVRIDGEEPPPMGVRVKTLTGGQDE</sequence>
<dbReference type="InterPro" id="IPR029035">
    <property type="entry name" value="DHS-like_NAD/FAD-binding_dom"/>
</dbReference>
<dbReference type="PANTHER" id="PTHR18968:SF13">
    <property type="entry name" value="ACETOLACTATE SYNTHASE CATALYTIC SUBUNIT, MITOCHONDRIAL"/>
    <property type="match status" value="1"/>
</dbReference>
<comment type="cofactor">
    <cofactor evidence="1">
        <name>thiamine diphosphate</name>
        <dbReference type="ChEBI" id="CHEBI:58937"/>
    </cofactor>
</comment>
<comment type="similarity">
    <text evidence="2 4">Belongs to the TPP enzyme family.</text>
</comment>
<feature type="domain" description="Thiamine pyrophosphate enzyme TPP-binding" evidence="6">
    <location>
        <begin position="453"/>
        <end position="584"/>
    </location>
</feature>
<evidence type="ECO:0000259" key="7">
    <source>
        <dbReference type="Pfam" id="PF02776"/>
    </source>
</evidence>
<dbReference type="Pfam" id="PF02776">
    <property type="entry name" value="TPP_enzyme_N"/>
    <property type="match status" value="1"/>
</dbReference>
<dbReference type="InterPro" id="IPR011766">
    <property type="entry name" value="TPP_enzyme_TPP-bd"/>
</dbReference>
<feature type="domain" description="Thiamine pyrophosphate enzyme N-terminal TPP-binding" evidence="7">
    <location>
        <begin position="20"/>
        <end position="133"/>
    </location>
</feature>
<name>A0ABT7E608_9NEIS</name>
<evidence type="ECO:0000259" key="6">
    <source>
        <dbReference type="Pfam" id="PF02775"/>
    </source>
</evidence>
<keyword evidence="9" id="KW-1185">Reference proteome</keyword>
<evidence type="ECO:0000313" key="8">
    <source>
        <dbReference type="EMBL" id="MDK2126895.1"/>
    </source>
</evidence>
<dbReference type="EMBL" id="JARRAF010000062">
    <property type="protein sequence ID" value="MDK2126895.1"/>
    <property type="molecule type" value="Genomic_DNA"/>
</dbReference>
<dbReference type="CDD" id="cd00568">
    <property type="entry name" value="TPP_enzymes"/>
    <property type="match status" value="1"/>
</dbReference>
<dbReference type="RefSeq" id="WP_284103215.1">
    <property type="nucleotide sequence ID" value="NZ_JARRAF010000062.1"/>
</dbReference>
<evidence type="ECO:0000256" key="2">
    <source>
        <dbReference type="ARBA" id="ARBA00007812"/>
    </source>
</evidence>
<dbReference type="Pfam" id="PF02775">
    <property type="entry name" value="TPP_enzyme_C"/>
    <property type="match status" value="1"/>
</dbReference>
<dbReference type="SUPFAM" id="SSF52467">
    <property type="entry name" value="DHS-like NAD/FAD-binding domain"/>
    <property type="match status" value="1"/>
</dbReference>